<dbReference type="NCBIfam" id="TIGR00481">
    <property type="entry name" value="YbhB/YbcL family Raf kinase inhibitor-like protein"/>
    <property type="match status" value="1"/>
</dbReference>
<dbReference type="CDD" id="cd00865">
    <property type="entry name" value="PEBP_bact_arch"/>
    <property type="match status" value="1"/>
</dbReference>
<dbReference type="Gene3D" id="3.90.280.10">
    <property type="entry name" value="PEBP-like"/>
    <property type="match status" value="1"/>
</dbReference>
<proteinExistence type="predicted"/>
<dbReference type="EMBL" id="NWTM01000001">
    <property type="protein sequence ID" value="RYC44573.1"/>
    <property type="molecule type" value="Genomic_DNA"/>
</dbReference>
<dbReference type="Pfam" id="PF01161">
    <property type="entry name" value="PBP"/>
    <property type="match status" value="1"/>
</dbReference>
<organism evidence="1 2">
    <name type="scientific">Pectobacterium zantedeschiae</name>
    <dbReference type="NCBI Taxonomy" id="2034769"/>
    <lineage>
        <taxon>Bacteria</taxon>
        <taxon>Pseudomonadati</taxon>
        <taxon>Pseudomonadota</taxon>
        <taxon>Gammaproteobacteria</taxon>
        <taxon>Enterobacterales</taxon>
        <taxon>Pectobacteriaceae</taxon>
        <taxon>Pectobacterium</taxon>
    </lineage>
</organism>
<dbReference type="InterPro" id="IPR036610">
    <property type="entry name" value="PEBP-like_sf"/>
</dbReference>
<dbReference type="OrthoDB" id="9797506at2"/>
<dbReference type="PANTHER" id="PTHR30289:SF1">
    <property type="entry name" value="PEBP (PHOSPHATIDYLETHANOLAMINE-BINDING PROTEIN) FAMILY PROTEIN"/>
    <property type="match status" value="1"/>
</dbReference>
<dbReference type="SUPFAM" id="SSF49777">
    <property type="entry name" value="PEBP-like"/>
    <property type="match status" value="1"/>
</dbReference>
<reference evidence="1 2" key="1">
    <citation type="journal article" date="2018" name="Syst. Appl. Microbiol.">
        <title>Pectobacterium zantedeschiae sp. nov. a new species of a soft rot pathogen isolated from Calla lily (Zantedeschia spp.).</title>
        <authorList>
            <person name="Waleron M."/>
            <person name="Misztak A."/>
            <person name="Waleron M."/>
            <person name="Franczuk M."/>
            <person name="Jonca J."/>
            <person name="Wielgomas B."/>
            <person name="Mikicinski A."/>
            <person name="Popovic T."/>
            <person name="Waleron K."/>
        </authorList>
    </citation>
    <scope>NUCLEOTIDE SEQUENCE [LARGE SCALE GENOMIC DNA]</scope>
    <source>
        <strain evidence="1 2">9M</strain>
    </source>
</reference>
<dbReference type="RefSeq" id="WP_129711333.1">
    <property type="nucleotide sequence ID" value="NZ_JBEHFA010000003.1"/>
</dbReference>
<keyword evidence="2" id="KW-1185">Reference proteome</keyword>
<protein>
    <submittedName>
        <fullName evidence="1">YbhB/YbcL family Raf kinase inhibitor-like protein</fullName>
    </submittedName>
</protein>
<dbReference type="AlphaFoldDB" id="A0A9X8JIX6"/>
<gene>
    <name evidence="1" type="ORF">CLR69_06005</name>
</gene>
<name>A0A9X8JIX6_9GAMM</name>
<comment type="caution">
    <text evidence="1">The sequence shown here is derived from an EMBL/GenBank/DDBJ whole genome shotgun (WGS) entry which is preliminary data.</text>
</comment>
<evidence type="ECO:0000313" key="1">
    <source>
        <dbReference type="EMBL" id="RYC44573.1"/>
    </source>
</evidence>
<accession>A0A9X8JIX6</accession>
<evidence type="ECO:0000313" key="2">
    <source>
        <dbReference type="Proteomes" id="UP001138460"/>
    </source>
</evidence>
<sequence length="210" mass="22798">MLQLSSHSFQDGENIPGEFAFAVPNSNNHIALSSNHNPHLAWHGAPEGTRSFVLICHDPDVPSRGDDVNQEDREVSASLPRVDFYHWLLLDIPASISEIAAASHSDSITQRGKAGPDAPAGLRHGINDYTAWFASDEQMKGTYYGYDGPCPPWNDAIVHHYIFTLYALATPSLTLEGELNGANVRAALANAPVLAEAKLTGLYTLNPQLL</sequence>
<dbReference type="InterPro" id="IPR005247">
    <property type="entry name" value="YbhB_YbcL/LppC-like"/>
</dbReference>
<dbReference type="PANTHER" id="PTHR30289">
    <property type="entry name" value="UNCHARACTERIZED PROTEIN YBCL-RELATED"/>
    <property type="match status" value="1"/>
</dbReference>
<dbReference type="Proteomes" id="UP001138460">
    <property type="component" value="Unassembled WGS sequence"/>
</dbReference>
<dbReference type="InterPro" id="IPR008914">
    <property type="entry name" value="PEBP"/>
</dbReference>